<protein>
    <submittedName>
        <fullName evidence="2">Arginine/serine-rich splicing factor</fullName>
    </submittedName>
</protein>
<dbReference type="AlphaFoldDB" id="A0A2P2M7V6"/>
<organism evidence="2">
    <name type="scientific">Rhizophora mucronata</name>
    <name type="common">Asiatic mangrove</name>
    <dbReference type="NCBI Taxonomy" id="61149"/>
    <lineage>
        <taxon>Eukaryota</taxon>
        <taxon>Viridiplantae</taxon>
        <taxon>Streptophyta</taxon>
        <taxon>Embryophyta</taxon>
        <taxon>Tracheophyta</taxon>
        <taxon>Spermatophyta</taxon>
        <taxon>Magnoliopsida</taxon>
        <taxon>eudicotyledons</taxon>
        <taxon>Gunneridae</taxon>
        <taxon>Pentapetalae</taxon>
        <taxon>rosids</taxon>
        <taxon>fabids</taxon>
        <taxon>Malpighiales</taxon>
        <taxon>Rhizophoraceae</taxon>
        <taxon>Rhizophora</taxon>
    </lineage>
</organism>
<name>A0A2P2M7V6_RHIMU</name>
<dbReference type="EMBL" id="GGEC01045804">
    <property type="protein sequence ID" value="MBX26288.1"/>
    <property type="molecule type" value="Transcribed_RNA"/>
</dbReference>
<feature type="chain" id="PRO_5015085101" evidence="1">
    <location>
        <begin position="19"/>
        <end position="67"/>
    </location>
</feature>
<accession>A0A2P2M7V6</accession>
<proteinExistence type="predicted"/>
<keyword evidence="1" id="KW-0732">Signal</keyword>
<feature type="signal peptide" evidence="1">
    <location>
        <begin position="1"/>
        <end position="18"/>
    </location>
</feature>
<sequence>MASFSTTITLVLPVPSLAISSPMPINATIKAASRSWGRTSAHIFPRTTRHPLCELHNDTTSINLLTI</sequence>
<dbReference type="EMBL" id="GGEC01045795">
    <property type="protein sequence ID" value="MBX26279.1"/>
    <property type="molecule type" value="Transcribed_RNA"/>
</dbReference>
<evidence type="ECO:0000256" key="1">
    <source>
        <dbReference type="SAM" id="SignalP"/>
    </source>
</evidence>
<reference evidence="2" key="1">
    <citation type="submission" date="2018-02" db="EMBL/GenBank/DDBJ databases">
        <title>Rhizophora mucronata_Transcriptome.</title>
        <authorList>
            <person name="Meera S.P."/>
            <person name="Sreeshan A."/>
            <person name="Augustine A."/>
        </authorList>
    </citation>
    <scope>NUCLEOTIDE SEQUENCE</scope>
    <source>
        <tissue evidence="2">Leaf</tissue>
    </source>
</reference>
<evidence type="ECO:0000313" key="2">
    <source>
        <dbReference type="EMBL" id="MBX26288.1"/>
    </source>
</evidence>